<evidence type="ECO:0000259" key="1">
    <source>
        <dbReference type="Pfam" id="PF14213"/>
    </source>
</evidence>
<dbReference type="RefSeq" id="WP_273690587.1">
    <property type="nucleotide sequence ID" value="NZ_CP117411.1"/>
</dbReference>
<dbReference type="InterPro" id="IPR025474">
    <property type="entry name" value="DUF4325"/>
</dbReference>
<reference evidence="2 3" key="1">
    <citation type="submission" date="2023-02" db="EMBL/GenBank/DDBJ databases">
        <title>Genome sequence of Sphingomonas naphthae.</title>
        <authorList>
            <person name="Kim S."/>
            <person name="Heo J."/>
            <person name="Kwon S.-W."/>
        </authorList>
    </citation>
    <scope>NUCLEOTIDE SEQUENCE [LARGE SCALE GENOMIC DNA]</scope>
    <source>
        <strain evidence="2 3">KACC 18716</strain>
    </source>
</reference>
<name>A0ABY7TQ38_9SPHN</name>
<proteinExistence type="predicted"/>
<protein>
    <submittedName>
        <fullName evidence="2">DUF4325 domain-containing protein</fullName>
    </submittedName>
</protein>
<dbReference type="Pfam" id="PF14213">
    <property type="entry name" value="DUF4325"/>
    <property type="match status" value="1"/>
</dbReference>
<dbReference type="Proteomes" id="UP001220395">
    <property type="component" value="Chromosome"/>
</dbReference>
<evidence type="ECO:0000313" key="2">
    <source>
        <dbReference type="EMBL" id="WCT75060.1"/>
    </source>
</evidence>
<dbReference type="EMBL" id="CP117411">
    <property type="protein sequence ID" value="WCT75060.1"/>
    <property type="molecule type" value="Genomic_DNA"/>
</dbReference>
<evidence type="ECO:0000313" key="3">
    <source>
        <dbReference type="Proteomes" id="UP001220395"/>
    </source>
</evidence>
<accession>A0ABY7TQ38</accession>
<organism evidence="2 3">
    <name type="scientific">Sphingomonas naphthae</name>
    <dbReference type="NCBI Taxonomy" id="1813468"/>
    <lineage>
        <taxon>Bacteria</taxon>
        <taxon>Pseudomonadati</taxon>
        <taxon>Pseudomonadota</taxon>
        <taxon>Alphaproteobacteria</taxon>
        <taxon>Sphingomonadales</taxon>
        <taxon>Sphingomonadaceae</taxon>
        <taxon>Sphingomonas</taxon>
    </lineage>
</organism>
<keyword evidence="3" id="KW-1185">Reference proteome</keyword>
<sequence>MVTITALDHVARCYTGEDGDIILAILQRHLAGKGTVTLSFHGVGDVTSSFVNSGLVPLLETMSFDDIRAKLRIVRGTRQINDMIGRCFRNALRVPQAA</sequence>
<gene>
    <name evidence="2" type="ORF">PQ455_07545</name>
</gene>
<feature type="domain" description="DUF4325" evidence="1">
    <location>
        <begin position="19"/>
        <end position="74"/>
    </location>
</feature>